<organism evidence="2 3">
    <name type="scientific">Cyclobacterium amurskyense</name>
    <dbReference type="NCBI Taxonomy" id="320787"/>
    <lineage>
        <taxon>Bacteria</taxon>
        <taxon>Pseudomonadati</taxon>
        <taxon>Bacteroidota</taxon>
        <taxon>Cytophagia</taxon>
        <taxon>Cytophagales</taxon>
        <taxon>Cyclobacteriaceae</taxon>
        <taxon>Cyclobacterium</taxon>
    </lineage>
</organism>
<evidence type="ECO:0008006" key="4">
    <source>
        <dbReference type="Google" id="ProtNLM"/>
    </source>
</evidence>
<dbReference type="Pfam" id="PF13852">
    <property type="entry name" value="DUF4197"/>
    <property type="match status" value="1"/>
</dbReference>
<proteinExistence type="predicted"/>
<feature type="signal peptide" evidence="1">
    <location>
        <begin position="1"/>
        <end position="21"/>
    </location>
</feature>
<dbReference type="InterPro" id="IPR025245">
    <property type="entry name" value="DUF4197"/>
</dbReference>
<evidence type="ECO:0000313" key="3">
    <source>
        <dbReference type="Proteomes" id="UP000036520"/>
    </source>
</evidence>
<protein>
    <recommendedName>
        <fullName evidence="4">DUF4197 domain-containing protein</fullName>
    </recommendedName>
</protein>
<dbReference type="EMBL" id="CP012040">
    <property type="protein sequence ID" value="AKP50044.1"/>
    <property type="molecule type" value="Genomic_DNA"/>
</dbReference>
<reference evidence="2 3" key="1">
    <citation type="submission" date="2015-07" db="EMBL/GenBank/DDBJ databases">
        <authorList>
            <person name="Kim K.M."/>
        </authorList>
    </citation>
    <scope>NUCLEOTIDE SEQUENCE [LARGE SCALE GENOMIC DNA]</scope>
    <source>
        <strain evidence="2 3">KCTC 12363</strain>
    </source>
</reference>
<name>A0A0H4P7A9_9BACT</name>
<dbReference type="OrthoDB" id="5292580at2"/>
<accession>A0A0H4P7A9</accession>
<evidence type="ECO:0000256" key="1">
    <source>
        <dbReference type="SAM" id="SignalP"/>
    </source>
</evidence>
<dbReference type="PATRIC" id="fig|320787.5.peg.653"/>
<dbReference type="STRING" id="320787.CA2015_0577"/>
<dbReference type="PROSITE" id="PS51257">
    <property type="entry name" value="PROKAR_LIPOPROTEIN"/>
    <property type="match status" value="1"/>
</dbReference>
<feature type="chain" id="PRO_5005208443" description="DUF4197 domain-containing protein" evidence="1">
    <location>
        <begin position="22"/>
        <end position="242"/>
    </location>
</feature>
<keyword evidence="1" id="KW-0732">Signal</keyword>
<dbReference type="KEGG" id="camu:CA2015_0577"/>
<dbReference type="Proteomes" id="UP000036520">
    <property type="component" value="Chromosome"/>
</dbReference>
<evidence type="ECO:0000313" key="2">
    <source>
        <dbReference type="EMBL" id="AKP50044.1"/>
    </source>
</evidence>
<dbReference type="RefSeq" id="WP_048640526.1">
    <property type="nucleotide sequence ID" value="NZ_CAXBGM010000074.1"/>
</dbReference>
<gene>
    <name evidence="2" type="ORF">CA2015_0577</name>
</gene>
<dbReference type="AlphaFoldDB" id="A0A0H4P7A9"/>
<sequence length="242" mass="26420">MKRLSKVLFVLVVFSMVGCTAAEVNKFLTAASESALTENEVGNGLKEALIKGVTEGADLASTTDGFFKNDLIRIALPEDVQRVEATLRNIGLGSEVDKVIMTINRGAENAAKEAKPIFIAAIKQMTITDAWNILKGQDDAATQYLQRTTTEKLTALFQPHVQESLDQVGATKYYGDLVGRYNSFPTTSRKLDPDLNAYVTQMAINGLFQLVAQEEKAIRENPAERTTALLKRVFAAQDSAGE</sequence>
<keyword evidence="3" id="KW-1185">Reference proteome</keyword>